<dbReference type="AlphaFoldDB" id="A0A6A7A5F7"/>
<feature type="compositionally biased region" description="Basic and acidic residues" evidence="1">
    <location>
        <begin position="154"/>
        <end position="168"/>
    </location>
</feature>
<reference evidence="2" key="1">
    <citation type="journal article" date="2020" name="Stud. Mycol.">
        <title>101 Dothideomycetes genomes: a test case for predicting lifestyles and emergence of pathogens.</title>
        <authorList>
            <person name="Haridas S."/>
            <person name="Albert R."/>
            <person name="Binder M."/>
            <person name="Bloem J."/>
            <person name="Labutti K."/>
            <person name="Salamov A."/>
            <person name="Andreopoulos B."/>
            <person name="Baker S."/>
            <person name="Barry K."/>
            <person name="Bills G."/>
            <person name="Bluhm B."/>
            <person name="Cannon C."/>
            <person name="Castanera R."/>
            <person name="Culley D."/>
            <person name="Daum C."/>
            <person name="Ezra D."/>
            <person name="Gonzalez J."/>
            <person name="Henrissat B."/>
            <person name="Kuo A."/>
            <person name="Liang C."/>
            <person name="Lipzen A."/>
            <person name="Lutzoni F."/>
            <person name="Magnuson J."/>
            <person name="Mondo S."/>
            <person name="Nolan M."/>
            <person name="Ohm R."/>
            <person name="Pangilinan J."/>
            <person name="Park H.-J."/>
            <person name="Ramirez L."/>
            <person name="Alfaro M."/>
            <person name="Sun H."/>
            <person name="Tritt A."/>
            <person name="Yoshinaga Y."/>
            <person name="Zwiers L.-H."/>
            <person name="Turgeon B."/>
            <person name="Goodwin S."/>
            <person name="Spatafora J."/>
            <person name="Crous P."/>
            <person name="Grigoriev I."/>
        </authorList>
    </citation>
    <scope>NUCLEOTIDE SEQUENCE</scope>
    <source>
        <strain evidence="2">CBS 113818</strain>
    </source>
</reference>
<name>A0A6A7A5F7_9PLEO</name>
<proteinExistence type="predicted"/>
<feature type="region of interest" description="Disordered" evidence="1">
    <location>
        <begin position="154"/>
        <end position="177"/>
    </location>
</feature>
<sequence>MLAIDSCSELLGDLNVDVEGTQQEPTFHGFTALPLEIRYQVYEEYFHSDEKSQACYKWPHNAEPCIYPWGRIDKHWKSSLPFLPSLCLVNRRISEEASLLLLRTAEVRIDNVHYLEHFVNRLASSSSLSLEQDSQVHLFYRSRLGVLRDRHGTNEYAQHGENEQEDARPCISNERNL</sequence>
<dbReference type="Proteomes" id="UP000799424">
    <property type="component" value="Unassembled WGS sequence"/>
</dbReference>
<gene>
    <name evidence="2" type="ORF">CC86DRAFT_192762</name>
</gene>
<protein>
    <submittedName>
        <fullName evidence="2">Uncharacterized protein</fullName>
    </submittedName>
</protein>
<evidence type="ECO:0000256" key="1">
    <source>
        <dbReference type="SAM" id="MobiDB-lite"/>
    </source>
</evidence>
<evidence type="ECO:0000313" key="2">
    <source>
        <dbReference type="EMBL" id="KAF2828386.1"/>
    </source>
</evidence>
<accession>A0A6A7A5F7</accession>
<dbReference type="EMBL" id="MU006222">
    <property type="protein sequence ID" value="KAF2828386.1"/>
    <property type="molecule type" value="Genomic_DNA"/>
</dbReference>
<dbReference type="OrthoDB" id="3670674at2759"/>
<keyword evidence="3" id="KW-1185">Reference proteome</keyword>
<evidence type="ECO:0000313" key="3">
    <source>
        <dbReference type="Proteomes" id="UP000799424"/>
    </source>
</evidence>
<organism evidence="2 3">
    <name type="scientific">Ophiobolus disseminans</name>
    <dbReference type="NCBI Taxonomy" id="1469910"/>
    <lineage>
        <taxon>Eukaryota</taxon>
        <taxon>Fungi</taxon>
        <taxon>Dikarya</taxon>
        <taxon>Ascomycota</taxon>
        <taxon>Pezizomycotina</taxon>
        <taxon>Dothideomycetes</taxon>
        <taxon>Pleosporomycetidae</taxon>
        <taxon>Pleosporales</taxon>
        <taxon>Pleosporineae</taxon>
        <taxon>Phaeosphaeriaceae</taxon>
        <taxon>Ophiobolus</taxon>
    </lineage>
</organism>